<protein>
    <submittedName>
        <fullName evidence="1">Uncharacterized protein</fullName>
    </submittedName>
</protein>
<evidence type="ECO:0000313" key="1">
    <source>
        <dbReference type="EMBL" id="JAH19122.1"/>
    </source>
</evidence>
<reference evidence="1" key="2">
    <citation type="journal article" date="2015" name="Fish Shellfish Immunol.">
        <title>Early steps in the European eel (Anguilla anguilla)-Vibrio vulnificus interaction in the gills: Role of the RtxA13 toxin.</title>
        <authorList>
            <person name="Callol A."/>
            <person name="Pajuelo D."/>
            <person name="Ebbesson L."/>
            <person name="Teles M."/>
            <person name="MacKenzie S."/>
            <person name="Amaro C."/>
        </authorList>
    </citation>
    <scope>NUCLEOTIDE SEQUENCE</scope>
</reference>
<name>A0A0E9QRQ8_ANGAN</name>
<accession>A0A0E9QRQ8</accession>
<dbReference type="AlphaFoldDB" id="A0A0E9QRQ8"/>
<proteinExistence type="predicted"/>
<sequence>MVARLVQETETDRVWKQFLYISLSL</sequence>
<organism evidence="1">
    <name type="scientific">Anguilla anguilla</name>
    <name type="common">European freshwater eel</name>
    <name type="synonym">Muraena anguilla</name>
    <dbReference type="NCBI Taxonomy" id="7936"/>
    <lineage>
        <taxon>Eukaryota</taxon>
        <taxon>Metazoa</taxon>
        <taxon>Chordata</taxon>
        <taxon>Craniata</taxon>
        <taxon>Vertebrata</taxon>
        <taxon>Euteleostomi</taxon>
        <taxon>Actinopterygii</taxon>
        <taxon>Neopterygii</taxon>
        <taxon>Teleostei</taxon>
        <taxon>Anguilliformes</taxon>
        <taxon>Anguillidae</taxon>
        <taxon>Anguilla</taxon>
    </lineage>
</organism>
<reference evidence="1" key="1">
    <citation type="submission" date="2014-11" db="EMBL/GenBank/DDBJ databases">
        <authorList>
            <person name="Amaro Gonzalez C."/>
        </authorList>
    </citation>
    <scope>NUCLEOTIDE SEQUENCE</scope>
</reference>
<dbReference type="EMBL" id="GBXM01089455">
    <property type="protein sequence ID" value="JAH19122.1"/>
    <property type="molecule type" value="Transcribed_RNA"/>
</dbReference>